<dbReference type="EMBL" id="SNYJ01000009">
    <property type="protein sequence ID" value="TDQ38780.1"/>
    <property type="molecule type" value="Genomic_DNA"/>
</dbReference>
<dbReference type="RefSeq" id="WP_133580828.1">
    <property type="nucleotide sequence ID" value="NZ_SNYJ01000009.1"/>
</dbReference>
<reference evidence="2 3" key="1">
    <citation type="submission" date="2019-03" db="EMBL/GenBank/DDBJ databases">
        <title>Genomic Encyclopedia of Type Strains, Phase IV (KMG-IV): sequencing the most valuable type-strain genomes for metagenomic binning, comparative biology and taxonomic classification.</title>
        <authorList>
            <person name="Goeker M."/>
        </authorList>
    </citation>
    <scope>NUCLEOTIDE SEQUENCE [LARGE SCALE GENOMIC DNA]</scope>
    <source>
        <strain evidence="2 3">DSM 28697</strain>
    </source>
</reference>
<comment type="caution">
    <text evidence="2">The sequence shown here is derived from an EMBL/GenBank/DDBJ whole genome shotgun (WGS) entry which is preliminary data.</text>
</comment>
<dbReference type="OrthoDB" id="1643178at2"/>
<dbReference type="AlphaFoldDB" id="A0A4R6TXZ5"/>
<dbReference type="Proteomes" id="UP000295632">
    <property type="component" value="Unassembled WGS sequence"/>
</dbReference>
<name>A0A4R6TXZ5_9BACI</name>
<proteinExistence type="predicted"/>
<dbReference type="PIRSF" id="PIRSF038931">
    <property type="entry name" value="GerQ"/>
    <property type="match status" value="1"/>
</dbReference>
<dbReference type="NCBIfam" id="TIGR02728">
    <property type="entry name" value="spore_gerQ"/>
    <property type="match status" value="1"/>
</dbReference>
<evidence type="ECO:0000313" key="2">
    <source>
        <dbReference type="EMBL" id="TDQ38780.1"/>
    </source>
</evidence>
<evidence type="ECO:0000256" key="1">
    <source>
        <dbReference type="SAM" id="MobiDB-lite"/>
    </source>
</evidence>
<feature type="region of interest" description="Disordered" evidence="1">
    <location>
        <begin position="26"/>
        <end position="54"/>
    </location>
</feature>
<dbReference type="InterPro" id="IPR014099">
    <property type="entry name" value="Spore_coat_GerQ"/>
</dbReference>
<organism evidence="2 3">
    <name type="scientific">Aureibacillus halotolerans</name>
    <dbReference type="NCBI Taxonomy" id="1508390"/>
    <lineage>
        <taxon>Bacteria</taxon>
        <taxon>Bacillati</taxon>
        <taxon>Bacillota</taxon>
        <taxon>Bacilli</taxon>
        <taxon>Bacillales</taxon>
        <taxon>Bacillaceae</taxon>
        <taxon>Aureibacillus</taxon>
    </lineage>
</organism>
<gene>
    <name evidence="2" type="ORF">EV213_109149</name>
</gene>
<dbReference type="Pfam" id="PF09671">
    <property type="entry name" value="Spore_GerQ"/>
    <property type="match status" value="1"/>
</dbReference>
<keyword evidence="3" id="KW-1185">Reference proteome</keyword>
<accession>A0A4R6TXZ5</accession>
<evidence type="ECO:0000313" key="3">
    <source>
        <dbReference type="Proteomes" id="UP000295632"/>
    </source>
</evidence>
<sequence>MANKNTTGSSGSYYGYPTQGQQGQGYYPYQGYGYPQQAQQTQQQQPYQNQPQATLGVTDAPGQLPIQQSYIENILRLNKGKEATVYMTFEASEEWNSKIFKGIIEAAGRDHIILSDPNTGKRYLLLTIYLDYITFDEEINYNYPYGQQSQSGNMSTYSPR</sequence>
<protein>
    <submittedName>
        <fullName evidence="2">Spore germination protein Q</fullName>
    </submittedName>
</protein>